<dbReference type="VEuPathDB" id="FungiDB:Z518_00839"/>
<reference evidence="3 4" key="1">
    <citation type="submission" date="2015-01" db="EMBL/GenBank/DDBJ databases">
        <title>The Genome Sequence of Rhinocladiella mackenzie CBS 650.93.</title>
        <authorList>
            <consortium name="The Broad Institute Genomics Platform"/>
            <person name="Cuomo C."/>
            <person name="de Hoog S."/>
            <person name="Gorbushina A."/>
            <person name="Stielow B."/>
            <person name="Teixiera M."/>
            <person name="Abouelleil A."/>
            <person name="Chapman S.B."/>
            <person name="Priest M."/>
            <person name="Young S.K."/>
            <person name="Wortman J."/>
            <person name="Nusbaum C."/>
            <person name="Birren B."/>
        </authorList>
    </citation>
    <scope>NUCLEOTIDE SEQUENCE [LARGE SCALE GENOMIC DNA]</scope>
    <source>
        <strain evidence="3 4">CBS 650.93</strain>
    </source>
</reference>
<keyword evidence="4" id="KW-1185">Reference proteome</keyword>
<dbReference type="HOGENOM" id="CLU_1166388_0_0_1"/>
<organism evidence="3 4">
    <name type="scientific">Rhinocladiella mackenziei CBS 650.93</name>
    <dbReference type="NCBI Taxonomy" id="1442369"/>
    <lineage>
        <taxon>Eukaryota</taxon>
        <taxon>Fungi</taxon>
        <taxon>Dikarya</taxon>
        <taxon>Ascomycota</taxon>
        <taxon>Pezizomycotina</taxon>
        <taxon>Eurotiomycetes</taxon>
        <taxon>Chaetothyriomycetidae</taxon>
        <taxon>Chaetothyriales</taxon>
        <taxon>Herpotrichiellaceae</taxon>
        <taxon>Rhinocladiella</taxon>
    </lineage>
</organism>
<feature type="region of interest" description="Disordered" evidence="2">
    <location>
        <begin position="1"/>
        <end position="52"/>
    </location>
</feature>
<evidence type="ECO:0000313" key="4">
    <source>
        <dbReference type="Proteomes" id="UP000053617"/>
    </source>
</evidence>
<proteinExistence type="predicted"/>
<dbReference type="AlphaFoldDB" id="A0A0D2HGE9"/>
<keyword evidence="1" id="KW-0175">Coiled coil</keyword>
<feature type="coiled-coil region" evidence="1">
    <location>
        <begin position="76"/>
        <end position="124"/>
    </location>
</feature>
<dbReference type="GeneID" id="25288910"/>
<evidence type="ECO:0000313" key="3">
    <source>
        <dbReference type="EMBL" id="KIX09758.1"/>
    </source>
</evidence>
<dbReference type="EMBL" id="KN847475">
    <property type="protein sequence ID" value="KIX09758.1"/>
    <property type="molecule type" value="Genomic_DNA"/>
</dbReference>
<accession>A0A0D2HGE9</accession>
<name>A0A0D2HGE9_9EURO</name>
<dbReference type="STRING" id="1442369.A0A0D2HGE9"/>
<gene>
    <name evidence="3" type="ORF">Z518_00839</name>
</gene>
<protein>
    <submittedName>
        <fullName evidence="3">Uncharacterized protein</fullName>
    </submittedName>
</protein>
<evidence type="ECO:0000256" key="1">
    <source>
        <dbReference type="SAM" id="Coils"/>
    </source>
</evidence>
<dbReference type="Proteomes" id="UP000053617">
    <property type="component" value="Unassembled WGS sequence"/>
</dbReference>
<evidence type="ECO:0000256" key="2">
    <source>
        <dbReference type="SAM" id="MobiDB-lite"/>
    </source>
</evidence>
<dbReference type="RefSeq" id="XP_013276894.1">
    <property type="nucleotide sequence ID" value="XM_013421440.1"/>
</dbReference>
<dbReference type="OrthoDB" id="4365579at2759"/>
<sequence>MPTSSRGRRAPDAATDPLEEGEKTKCEAPLLSAETISVSADQHHDPTQDDGGPDLLGLAQLITDLKEVILQQSSIIADQNGGIEKVQTELAEVKAEQRALQSQNLELQEEVRSLRSQIDAYSHIGPFLCRCGTNPAEQRARQFDTSRVVGEDAEKVSVGAIRTNVEKDMRNTSEQTNWRCRAVTKDQKNPRRVRIACRNEAEHKEVKRVMEANLVTGMRVLRDDLSHQSGRCQPHGSP</sequence>